<evidence type="ECO:0000259" key="9">
    <source>
        <dbReference type="PROSITE" id="PS51456"/>
    </source>
</evidence>
<evidence type="ECO:0000313" key="10">
    <source>
        <dbReference type="EMBL" id="KAG6421321.1"/>
    </source>
</evidence>
<feature type="region of interest" description="Actin-binding" evidence="7">
    <location>
        <begin position="694"/>
        <end position="716"/>
    </location>
</feature>
<dbReference type="PROSITE" id="PS51456">
    <property type="entry name" value="MYOSIN_MOTOR"/>
    <property type="match status" value="1"/>
</dbReference>
<evidence type="ECO:0000256" key="4">
    <source>
        <dbReference type="ARBA" id="ARBA00023123"/>
    </source>
</evidence>
<comment type="similarity">
    <text evidence="7">Belongs to the TRAFAC class myosin-kinesin ATPase superfamily. Myosin family.</text>
</comment>
<dbReference type="InterPro" id="IPR036961">
    <property type="entry name" value="Kinesin_motor_dom_sf"/>
</dbReference>
<dbReference type="PRINTS" id="PR00193">
    <property type="entry name" value="MYOSINHEAVY"/>
</dbReference>
<evidence type="ECO:0000256" key="7">
    <source>
        <dbReference type="PROSITE-ProRule" id="PRU00782"/>
    </source>
</evidence>
<dbReference type="GO" id="GO:0051015">
    <property type="term" value="F:actin filament binding"/>
    <property type="evidence" value="ECO:0007669"/>
    <property type="project" value="TreeGrafter"/>
</dbReference>
<dbReference type="Gene3D" id="1.20.5.4820">
    <property type="match status" value="1"/>
</dbReference>
<dbReference type="Gene3D" id="1.10.10.820">
    <property type="match status" value="1"/>
</dbReference>
<accession>A0A8X8Y1D0</accession>
<proteinExistence type="inferred from homology"/>
<reference evidence="10" key="1">
    <citation type="submission" date="2018-01" db="EMBL/GenBank/DDBJ databases">
        <authorList>
            <person name="Mao J.F."/>
        </authorList>
    </citation>
    <scope>NUCLEOTIDE SEQUENCE</scope>
    <source>
        <strain evidence="10">Huo1</strain>
        <tissue evidence="10">Leaf</tissue>
    </source>
</reference>
<keyword evidence="4 7" id="KW-0518">Myosin</keyword>
<evidence type="ECO:0000256" key="1">
    <source>
        <dbReference type="ARBA" id="ARBA00022741"/>
    </source>
</evidence>
<dbReference type="GO" id="GO:0007015">
    <property type="term" value="P:actin filament organization"/>
    <property type="evidence" value="ECO:0007669"/>
    <property type="project" value="TreeGrafter"/>
</dbReference>
<dbReference type="GO" id="GO:0016459">
    <property type="term" value="C:myosin complex"/>
    <property type="evidence" value="ECO:0007669"/>
    <property type="project" value="UniProtKB-KW"/>
</dbReference>
<dbReference type="Gene3D" id="1.20.120.720">
    <property type="entry name" value="Myosin VI head, motor domain, U50 subdomain"/>
    <property type="match status" value="1"/>
</dbReference>
<dbReference type="GO" id="GO:0030048">
    <property type="term" value="P:actin filament-based movement"/>
    <property type="evidence" value="ECO:0007669"/>
    <property type="project" value="UniProtKB-ARBA"/>
</dbReference>
<protein>
    <recommendedName>
        <fullName evidence="9">Myosin motor domain-containing protein</fullName>
    </recommendedName>
</protein>
<keyword evidence="5 7" id="KW-0505">Motor protein</keyword>
<organism evidence="10">
    <name type="scientific">Salvia splendens</name>
    <name type="common">Scarlet sage</name>
    <dbReference type="NCBI Taxonomy" id="180675"/>
    <lineage>
        <taxon>Eukaryota</taxon>
        <taxon>Viridiplantae</taxon>
        <taxon>Streptophyta</taxon>
        <taxon>Embryophyta</taxon>
        <taxon>Tracheophyta</taxon>
        <taxon>Spermatophyta</taxon>
        <taxon>Magnoliopsida</taxon>
        <taxon>eudicotyledons</taxon>
        <taxon>Gunneridae</taxon>
        <taxon>Pentapetalae</taxon>
        <taxon>asterids</taxon>
        <taxon>lamiids</taxon>
        <taxon>Lamiales</taxon>
        <taxon>Lamiaceae</taxon>
        <taxon>Nepetoideae</taxon>
        <taxon>Mentheae</taxon>
        <taxon>Salviinae</taxon>
        <taxon>Salvia</taxon>
        <taxon>Salvia subgen. Calosphace</taxon>
        <taxon>core Calosphace</taxon>
    </lineage>
</organism>
<evidence type="ECO:0000256" key="5">
    <source>
        <dbReference type="ARBA" id="ARBA00023175"/>
    </source>
</evidence>
<dbReference type="Pfam" id="PF00063">
    <property type="entry name" value="Myosin_head"/>
    <property type="match status" value="1"/>
</dbReference>
<dbReference type="EMBL" id="PNBA02000006">
    <property type="protein sequence ID" value="KAG6421321.1"/>
    <property type="molecule type" value="Genomic_DNA"/>
</dbReference>
<dbReference type="GO" id="GO:0005524">
    <property type="term" value="F:ATP binding"/>
    <property type="evidence" value="ECO:0007669"/>
    <property type="project" value="UniProtKB-UniRule"/>
</dbReference>
<keyword evidence="2 7" id="KW-0067">ATP-binding</keyword>
<feature type="region of interest" description="Disordered" evidence="8">
    <location>
        <begin position="1"/>
        <end position="73"/>
    </location>
</feature>
<evidence type="ECO:0000256" key="8">
    <source>
        <dbReference type="SAM" id="MobiDB-lite"/>
    </source>
</evidence>
<dbReference type="GO" id="GO:0005737">
    <property type="term" value="C:cytoplasm"/>
    <property type="evidence" value="ECO:0007669"/>
    <property type="project" value="TreeGrafter"/>
</dbReference>
<keyword evidence="3" id="KW-0112">Calmodulin-binding</keyword>
<dbReference type="CDD" id="cd01383">
    <property type="entry name" value="MYSc_Myo8"/>
    <property type="match status" value="1"/>
</dbReference>
<dbReference type="Pfam" id="PF00612">
    <property type="entry name" value="IQ"/>
    <property type="match status" value="2"/>
</dbReference>
<dbReference type="PANTHER" id="PTHR13140:SF706">
    <property type="entry name" value="DILUTE CLASS UNCONVENTIONAL MYOSIN, ISOFORM C"/>
    <property type="match status" value="1"/>
</dbReference>
<dbReference type="GO" id="GO:0005516">
    <property type="term" value="F:calmodulin binding"/>
    <property type="evidence" value="ECO:0007669"/>
    <property type="project" value="UniProtKB-KW"/>
</dbReference>
<feature type="compositionally biased region" description="Pro residues" evidence="8">
    <location>
        <begin position="30"/>
        <end position="39"/>
    </location>
</feature>
<dbReference type="GO" id="GO:0016020">
    <property type="term" value="C:membrane"/>
    <property type="evidence" value="ECO:0007669"/>
    <property type="project" value="TreeGrafter"/>
</dbReference>
<dbReference type="FunFam" id="1.10.10.820:FF:000001">
    <property type="entry name" value="Myosin heavy chain"/>
    <property type="match status" value="1"/>
</dbReference>
<dbReference type="InterPro" id="IPR000048">
    <property type="entry name" value="IQ_motif_EF-hand-BS"/>
</dbReference>
<evidence type="ECO:0000313" key="11">
    <source>
        <dbReference type="Proteomes" id="UP000298416"/>
    </source>
</evidence>
<evidence type="ECO:0000256" key="2">
    <source>
        <dbReference type="ARBA" id="ARBA00022840"/>
    </source>
</evidence>
<feature type="compositionally biased region" description="Basic and acidic residues" evidence="8">
    <location>
        <begin position="16"/>
        <end position="26"/>
    </location>
</feature>
<evidence type="ECO:0000256" key="6">
    <source>
        <dbReference type="ARBA" id="ARBA00023203"/>
    </source>
</evidence>
<keyword evidence="11" id="KW-1185">Reference proteome</keyword>
<keyword evidence="1 7" id="KW-0547">Nucleotide-binding</keyword>
<dbReference type="Gene3D" id="1.20.58.530">
    <property type="match status" value="1"/>
</dbReference>
<keyword evidence="6 7" id="KW-0009">Actin-binding</keyword>
<dbReference type="SMART" id="SM00015">
    <property type="entry name" value="IQ"/>
    <property type="match status" value="2"/>
</dbReference>
<dbReference type="GO" id="GO:0000146">
    <property type="term" value="F:microfilament motor activity"/>
    <property type="evidence" value="ECO:0007669"/>
    <property type="project" value="TreeGrafter"/>
</dbReference>
<dbReference type="SUPFAM" id="SSF52540">
    <property type="entry name" value="P-loop containing nucleoside triphosphate hydrolases"/>
    <property type="match status" value="1"/>
</dbReference>
<dbReference type="InterPro" id="IPR036022">
    <property type="entry name" value="MYSc_Myo8"/>
</dbReference>
<gene>
    <name evidence="10" type="ORF">SASPL_117872</name>
</gene>
<feature type="binding site" evidence="7">
    <location>
        <begin position="234"/>
        <end position="241"/>
    </location>
    <ligand>
        <name>ATP</name>
        <dbReference type="ChEBI" id="CHEBI:30616"/>
    </ligand>
</feature>
<dbReference type="SMART" id="SM00242">
    <property type="entry name" value="MYSc"/>
    <property type="match status" value="1"/>
</dbReference>
<dbReference type="Proteomes" id="UP000298416">
    <property type="component" value="Unassembled WGS sequence"/>
</dbReference>
<feature type="region of interest" description="Disordered" evidence="8">
    <location>
        <begin position="988"/>
        <end position="1019"/>
    </location>
</feature>
<sequence length="1348" mass="151061">MLSLSTARSSLEEMLESLRREEETQTLRDLPPPLPPRPKPTSRARLPSAKRPLPTSKEEMEVEDGEKCNGKLGHVVPGSVSRLNELTADDAKGRPIKKKLRVWCRRHDDLWESGQIKSNSGEKALAVTVPTQDLLPANPQILDEVDDLAQLSYLNEPSVLHNLQCRYSRDNIYSKAGPVLLSVNPFTNVQLYGDDIVTAYRKKLLDSPHVYAIADAAYNAMRADEVNQSIFISGESGAGKTETANIAMQYLAALGGGGGGIECKVVQTICILEAFGNAKTARNNSSSRFGKLIEIIFNAAGKICGAKIQTFLLEKSRVVQLSQGERSYNIFYQLCSGVPSGLRGRLRLKSASEYNYLNQSECLQIPNIDDAQKFHNLMGALDSIRICKEDQEHAFEMLASVLWLGNITFLVTDNQKHIEVVSDEAVTNAAGLMGCSEQDLILTMSTRRVRAGKDEVTKSLTLEQAIDTRDALAMFIYVSLFDWLVEQMNLSLSVGKDNMGRSISILDMYGFESLKKNSFEQFCINYADERLQHHFNKHLFKLEQEEYELDGIDWKRVDFEDNQDCVDLFEKTPTGFISILDELSNLPKATDLTFAAKLKHQFSTNRWFKGERGGTFSIRHHAGEVLYETGKFLEKNRDPIHSEIIELLSSCTGRLPQSFASLLKQSKNLGSASAQSGMSVCKKQSVATKFKGQLFKLIQHLDSTKQHFIHCIRPNNKQIPGAFEKDIALEQLRSCGILQLVRISKSGYPVRISHQEFTRRYVSLLGETKDCQDPLSLSIAILQKFGIVPEMYQVGYTKLYFRKSQIDVLEDVRKQVVQGTLEVQKCFSGHHACQDFCKLKEEVVTLQSYIRGEIARKEYGALLGSRKQVVRGGSDEQLMAIAQIQSVVRGWLARKQFNHLRNSKQSFVEELSMVVEELRKRVLVAEATVGQKETENMGLREQVVQYEARWSEYECKMKSMEEMWQKQITSLQMSLAAAKKSLIAENATTPARRLDGAHSPQFYESEDTSRTHTPGGSSTVRRANNGIGELPCRDTNASLNPVSHLTQEFEERSRAFSDAVAEVESDQAPAHTIEEFRRLRDRFEAWKKDYKARLKKAKAKVYKLGRIEAEKHRMKWWGRRNPSIVSNRVVEMIQKVLERSLSGDDSLHEETEHGEHGQPSVLDLLDLQLGKGDWVVGQAEWVEVLAARVEVVALSDPVKAVDSEPLHESHEYNLEPKNSQNALSMDQIRRPVLGKGLGIGGQTGRVPSVVTGEFSVEVGRSLSREGSQVLDTVRSTTSLRGLAFLVWPKNGVVFTRVVELAIDAISLRLFLSVLGAEAGASATVDEKKYMSRFGETGLQGERIASISS</sequence>
<dbReference type="Gene3D" id="3.40.850.10">
    <property type="entry name" value="Kinesin motor domain"/>
    <property type="match status" value="1"/>
</dbReference>
<dbReference type="InterPro" id="IPR001609">
    <property type="entry name" value="Myosin_head_motor_dom-like"/>
</dbReference>
<dbReference type="PANTHER" id="PTHR13140">
    <property type="entry name" value="MYOSIN"/>
    <property type="match status" value="1"/>
</dbReference>
<evidence type="ECO:0000256" key="3">
    <source>
        <dbReference type="ARBA" id="ARBA00022860"/>
    </source>
</evidence>
<dbReference type="PROSITE" id="PS50096">
    <property type="entry name" value="IQ"/>
    <property type="match status" value="2"/>
</dbReference>
<dbReference type="InterPro" id="IPR027417">
    <property type="entry name" value="P-loop_NTPase"/>
</dbReference>
<comment type="caution">
    <text evidence="10">The sequence shown here is derived from an EMBL/GenBank/DDBJ whole genome shotgun (WGS) entry which is preliminary data.</text>
</comment>
<name>A0A8X8Y1D0_SALSN</name>
<reference evidence="10" key="2">
    <citation type="submission" date="2020-08" db="EMBL/GenBank/DDBJ databases">
        <title>Plant Genome Project.</title>
        <authorList>
            <person name="Zhang R.-G."/>
        </authorList>
    </citation>
    <scope>NUCLEOTIDE SEQUENCE</scope>
    <source>
        <strain evidence="10">Huo1</strain>
        <tissue evidence="10">Leaf</tissue>
    </source>
</reference>
<feature type="domain" description="Myosin motor" evidence="9">
    <location>
        <begin position="143"/>
        <end position="814"/>
    </location>
</feature>